<dbReference type="CDD" id="cd00038">
    <property type="entry name" value="CAP_ED"/>
    <property type="match status" value="1"/>
</dbReference>
<accession>A0A139BQU2</accession>
<dbReference type="SUPFAM" id="SSF46785">
    <property type="entry name" value="Winged helix' DNA-binding domain"/>
    <property type="match status" value="1"/>
</dbReference>
<keyword evidence="3" id="KW-0804">Transcription</keyword>
<dbReference type="InterPro" id="IPR012318">
    <property type="entry name" value="HTH_CRP"/>
</dbReference>
<evidence type="ECO:0000256" key="3">
    <source>
        <dbReference type="ARBA" id="ARBA00023163"/>
    </source>
</evidence>
<dbReference type="Gene3D" id="2.60.120.10">
    <property type="entry name" value="Jelly Rolls"/>
    <property type="match status" value="1"/>
</dbReference>
<dbReference type="NCBIfam" id="NF008365">
    <property type="entry name" value="PRK11161.1"/>
    <property type="match status" value="1"/>
</dbReference>
<dbReference type="AlphaFoldDB" id="A0A139BQU2"/>
<dbReference type="PANTHER" id="PTHR24567:SF75">
    <property type="entry name" value="FUMARATE AND NITRATE REDUCTION REGULATORY PROTEIN"/>
    <property type="match status" value="1"/>
</dbReference>
<dbReference type="Pfam" id="PF00027">
    <property type="entry name" value="cNMP_binding"/>
    <property type="match status" value="1"/>
</dbReference>
<comment type="caution">
    <text evidence="5">The sequence shown here is derived from an EMBL/GenBank/DDBJ whole genome shotgun (WGS) entry which is preliminary data.</text>
</comment>
<proteinExistence type="predicted"/>
<dbReference type="InterPro" id="IPR014710">
    <property type="entry name" value="RmlC-like_jellyroll"/>
</dbReference>
<keyword evidence="2" id="KW-0238">DNA-binding</keyword>
<dbReference type="PROSITE" id="PS51063">
    <property type="entry name" value="HTH_CRP_2"/>
    <property type="match status" value="1"/>
</dbReference>
<evidence type="ECO:0000256" key="1">
    <source>
        <dbReference type="ARBA" id="ARBA00023015"/>
    </source>
</evidence>
<dbReference type="PRINTS" id="PR00034">
    <property type="entry name" value="HTHCRP"/>
</dbReference>
<evidence type="ECO:0000256" key="2">
    <source>
        <dbReference type="ARBA" id="ARBA00023125"/>
    </source>
</evidence>
<sequence length="253" mass="28336">MTAVVQMLPGRSPLARVADNEVCTPITCNDCGIYGLCSEVNGSDGDLSLPETIVKNRRLFKRGELLYRVNEPVRSIYAIRSGSVKTYVLTEDGRMQITGFHIAGELLGLGAIAANYFTSEAMVLETTMVCEVPIDVLEVCSKEIPSIRQQMLRILSQEILDNQELMLLLGKKNADERLATFLLSLSRRYQRRHYSPTEFNLSMSRSDIGNYLGIAEETVCRVFTRFQNEGLLAADRRQVQLHDLGQLNNIARG</sequence>
<gene>
    <name evidence="5" type="ORF">AWT59_2507</name>
</gene>
<dbReference type="InterPro" id="IPR018490">
    <property type="entry name" value="cNMP-bd_dom_sf"/>
</dbReference>
<dbReference type="PANTHER" id="PTHR24567">
    <property type="entry name" value="CRP FAMILY TRANSCRIPTIONAL REGULATORY PROTEIN"/>
    <property type="match status" value="1"/>
</dbReference>
<dbReference type="InterPro" id="IPR036390">
    <property type="entry name" value="WH_DNA-bd_sf"/>
</dbReference>
<dbReference type="SMART" id="SM00419">
    <property type="entry name" value="HTH_CRP"/>
    <property type="match status" value="1"/>
</dbReference>
<organism evidence="5 6">
    <name type="scientific">Candidatus Gallionella acididurans</name>
    <dbReference type="NCBI Taxonomy" id="1796491"/>
    <lineage>
        <taxon>Bacteria</taxon>
        <taxon>Pseudomonadati</taxon>
        <taxon>Pseudomonadota</taxon>
        <taxon>Betaproteobacteria</taxon>
        <taxon>Nitrosomonadales</taxon>
        <taxon>Gallionellaceae</taxon>
        <taxon>Gallionella</taxon>
    </lineage>
</organism>
<feature type="domain" description="HTH crp-type" evidence="4">
    <location>
        <begin position="172"/>
        <end position="245"/>
    </location>
</feature>
<dbReference type="GO" id="GO:0005829">
    <property type="term" value="C:cytosol"/>
    <property type="evidence" value="ECO:0007669"/>
    <property type="project" value="TreeGrafter"/>
</dbReference>
<dbReference type="InterPro" id="IPR050397">
    <property type="entry name" value="Env_Response_Regulators"/>
</dbReference>
<dbReference type="GO" id="GO:0003700">
    <property type="term" value="F:DNA-binding transcription factor activity"/>
    <property type="evidence" value="ECO:0007669"/>
    <property type="project" value="TreeGrafter"/>
</dbReference>
<dbReference type="EMBL" id="LSLI01000079">
    <property type="protein sequence ID" value="KXS31366.1"/>
    <property type="molecule type" value="Genomic_DNA"/>
</dbReference>
<dbReference type="SUPFAM" id="SSF51206">
    <property type="entry name" value="cAMP-binding domain-like"/>
    <property type="match status" value="1"/>
</dbReference>
<dbReference type="GO" id="GO:0003677">
    <property type="term" value="F:DNA binding"/>
    <property type="evidence" value="ECO:0007669"/>
    <property type="project" value="UniProtKB-KW"/>
</dbReference>
<dbReference type="CDD" id="cd00092">
    <property type="entry name" value="HTH_CRP"/>
    <property type="match status" value="1"/>
</dbReference>
<reference evidence="5 6" key="2">
    <citation type="submission" date="2016-03" db="EMBL/GenBank/DDBJ databases">
        <title>New uncultured bacterium of the family Gallionellaceae from acid mine drainage: description and reconstruction of genome based on metagenomic analysis of microbial community.</title>
        <authorList>
            <person name="Kadnikov V."/>
            <person name="Ivasenko D."/>
            <person name="Beletsky A."/>
            <person name="Mardanov A."/>
            <person name="Danilova E."/>
            <person name="Pimenov N."/>
            <person name="Karnachuk O."/>
            <person name="Ravin N."/>
        </authorList>
    </citation>
    <scope>NUCLEOTIDE SEQUENCE [LARGE SCALE GENOMIC DNA]</scope>
    <source>
        <strain evidence="5">ShG14-8</strain>
    </source>
</reference>
<dbReference type="Proteomes" id="UP000070578">
    <property type="component" value="Unassembled WGS sequence"/>
</dbReference>
<evidence type="ECO:0000313" key="5">
    <source>
        <dbReference type="EMBL" id="KXS31366.1"/>
    </source>
</evidence>
<dbReference type="Gene3D" id="1.10.10.10">
    <property type="entry name" value="Winged helix-like DNA-binding domain superfamily/Winged helix DNA-binding domain"/>
    <property type="match status" value="1"/>
</dbReference>
<dbReference type="InterPro" id="IPR036388">
    <property type="entry name" value="WH-like_DNA-bd_sf"/>
</dbReference>
<dbReference type="FunFam" id="1.10.10.10:FF:000028">
    <property type="entry name" value="Fumarate/nitrate reduction transcriptional regulator Fnr"/>
    <property type="match status" value="1"/>
</dbReference>
<dbReference type="InterPro" id="IPR000595">
    <property type="entry name" value="cNMP-bd_dom"/>
</dbReference>
<dbReference type="SMART" id="SM00100">
    <property type="entry name" value="cNMP"/>
    <property type="match status" value="1"/>
</dbReference>
<dbReference type="Pfam" id="PF13545">
    <property type="entry name" value="HTH_Crp_2"/>
    <property type="match status" value="1"/>
</dbReference>
<reference evidence="5 6" key="1">
    <citation type="submission" date="2016-02" db="EMBL/GenBank/DDBJ databases">
        <authorList>
            <person name="Wen L."/>
            <person name="He K."/>
            <person name="Yang H."/>
        </authorList>
    </citation>
    <scope>NUCLEOTIDE SEQUENCE [LARGE SCALE GENOMIC DNA]</scope>
    <source>
        <strain evidence="5">ShG14-8</strain>
    </source>
</reference>
<name>A0A139BQU2_9PROT</name>
<dbReference type="PATRIC" id="fig|1796491.3.peg.2733"/>
<evidence type="ECO:0000259" key="4">
    <source>
        <dbReference type="PROSITE" id="PS51063"/>
    </source>
</evidence>
<protein>
    <submittedName>
        <fullName evidence="5">Crp/FNR family transcriptional regulator</fullName>
    </submittedName>
</protein>
<evidence type="ECO:0000313" key="6">
    <source>
        <dbReference type="Proteomes" id="UP000070578"/>
    </source>
</evidence>
<keyword evidence="1" id="KW-0805">Transcription regulation</keyword>